<evidence type="ECO:0000313" key="2">
    <source>
        <dbReference type="EMBL" id="PZO44140.1"/>
    </source>
</evidence>
<dbReference type="SUPFAM" id="SSF50998">
    <property type="entry name" value="Quinoprotein alcohol dehydrogenase-like"/>
    <property type="match status" value="1"/>
</dbReference>
<evidence type="ECO:0000259" key="1">
    <source>
        <dbReference type="Pfam" id="PF13360"/>
    </source>
</evidence>
<sequence>MNVMTSKFKLPDSRKAIDFGKYFLISLVLLLGLHLVANANNSEVILQPKWTANIEASAKPIATDKQLFVISPLKFSELKIGEGIPSELVALDIASGKILWQQKLPPSQSLARHQLMLDSGTIYVSHANGLVGFDPETGSPKTSFKYGEDKRGGIRDRTLGISQDIAVYGDSIPIDESGSSRTGYQTKIFAINKEKPLWSYQLPKTNGLIGISAIQPVVQNGILFLPSFHDTPKGRLEQFTVIDVRSGKVLWTWETAPRDPNGLWAADVFGDTIYTSVFGFTKTQPLGRIRAIALQTGKEKWSYTITGKVKAVSDREVFVWQSKDNSGGNFVVLDKETGKFLRKFTLTRVYDTEPPNLTLSDGLIYMPDMEIKNVTLGFYGSADNNSWVNAFDDKTGKLVWRTPTLMNSHIYYPPIVNSTLDKPEKKHLIFASNFLRQGSSKVQSFAIP</sequence>
<dbReference type="Gene3D" id="2.40.10.480">
    <property type="match status" value="1"/>
</dbReference>
<dbReference type="InterPro" id="IPR011047">
    <property type="entry name" value="Quinoprotein_ADH-like_sf"/>
</dbReference>
<accession>A0A2W4WHZ5</accession>
<reference evidence="2 3" key="1">
    <citation type="submission" date="2018-04" db="EMBL/GenBank/DDBJ databases">
        <authorList>
            <person name="Go L.Y."/>
            <person name="Mitchell J.A."/>
        </authorList>
    </citation>
    <scope>NUCLEOTIDE SEQUENCE [LARGE SCALE GENOMIC DNA]</scope>
    <source>
        <strain evidence="2">ULC066bin1</strain>
    </source>
</reference>
<dbReference type="InterPro" id="IPR002372">
    <property type="entry name" value="PQQ_rpt_dom"/>
</dbReference>
<organism evidence="2 3">
    <name type="scientific">Pseudanabaena frigida</name>
    <dbReference type="NCBI Taxonomy" id="945775"/>
    <lineage>
        <taxon>Bacteria</taxon>
        <taxon>Bacillati</taxon>
        <taxon>Cyanobacteriota</taxon>
        <taxon>Cyanophyceae</taxon>
        <taxon>Pseudanabaenales</taxon>
        <taxon>Pseudanabaenaceae</taxon>
        <taxon>Pseudanabaena</taxon>
    </lineage>
</organism>
<reference evidence="2 3" key="2">
    <citation type="submission" date="2018-06" db="EMBL/GenBank/DDBJ databases">
        <title>Metagenomic assembly of (sub)arctic Cyanobacteria and their associated microbiome from non-axenic cultures.</title>
        <authorList>
            <person name="Baurain D."/>
        </authorList>
    </citation>
    <scope>NUCLEOTIDE SEQUENCE [LARGE SCALE GENOMIC DNA]</scope>
    <source>
        <strain evidence="2">ULC066bin1</strain>
    </source>
</reference>
<dbReference type="Proteomes" id="UP000249467">
    <property type="component" value="Unassembled WGS sequence"/>
</dbReference>
<dbReference type="AlphaFoldDB" id="A0A2W4WHZ5"/>
<feature type="domain" description="Pyrrolo-quinoline quinone repeat" evidence="1">
    <location>
        <begin position="287"/>
        <end position="401"/>
    </location>
</feature>
<dbReference type="Pfam" id="PF13360">
    <property type="entry name" value="PQQ_2"/>
    <property type="match status" value="2"/>
</dbReference>
<dbReference type="InterPro" id="IPR015943">
    <property type="entry name" value="WD40/YVTN_repeat-like_dom_sf"/>
</dbReference>
<gene>
    <name evidence="2" type="ORF">DCF19_02740</name>
</gene>
<feature type="domain" description="Pyrrolo-quinoline quinone repeat" evidence="1">
    <location>
        <begin position="84"/>
        <end position="267"/>
    </location>
</feature>
<comment type="caution">
    <text evidence="2">The sequence shown here is derived from an EMBL/GenBank/DDBJ whole genome shotgun (WGS) entry which is preliminary data.</text>
</comment>
<protein>
    <recommendedName>
        <fullName evidence="1">Pyrrolo-quinoline quinone repeat domain-containing protein</fullName>
    </recommendedName>
</protein>
<proteinExistence type="predicted"/>
<dbReference type="PANTHER" id="PTHR34512:SF30">
    <property type="entry name" value="OUTER MEMBRANE PROTEIN ASSEMBLY FACTOR BAMB"/>
    <property type="match status" value="1"/>
</dbReference>
<evidence type="ECO:0000313" key="3">
    <source>
        <dbReference type="Proteomes" id="UP000249467"/>
    </source>
</evidence>
<dbReference type="InterPro" id="IPR018391">
    <property type="entry name" value="PQQ_b-propeller_rpt"/>
</dbReference>
<dbReference type="EMBL" id="QBML01000003">
    <property type="protein sequence ID" value="PZO44140.1"/>
    <property type="molecule type" value="Genomic_DNA"/>
</dbReference>
<dbReference type="Gene3D" id="2.130.10.10">
    <property type="entry name" value="YVTN repeat-like/Quinoprotein amine dehydrogenase"/>
    <property type="match status" value="2"/>
</dbReference>
<dbReference type="SMART" id="SM00564">
    <property type="entry name" value="PQQ"/>
    <property type="match status" value="5"/>
</dbReference>
<name>A0A2W4WHZ5_9CYAN</name>
<dbReference type="PANTHER" id="PTHR34512">
    <property type="entry name" value="CELL SURFACE PROTEIN"/>
    <property type="match status" value="1"/>
</dbReference>